<proteinExistence type="predicted"/>
<organism evidence="1 2">
    <name type="scientific">Flavobacterium branchiophilum</name>
    <dbReference type="NCBI Taxonomy" id="55197"/>
    <lineage>
        <taxon>Bacteria</taxon>
        <taxon>Pseudomonadati</taxon>
        <taxon>Bacteroidota</taxon>
        <taxon>Flavobacteriia</taxon>
        <taxon>Flavobacteriales</taxon>
        <taxon>Flavobacteriaceae</taxon>
        <taxon>Flavobacterium</taxon>
    </lineage>
</organism>
<dbReference type="AlphaFoldDB" id="A0A543G418"/>
<name>A0A543G418_9FLAO</name>
<reference evidence="1 2" key="1">
    <citation type="submission" date="2019-06" db="EMBL/GenBank/DDBJ databases">
        <title>Genomic Encyclopedia of Archaeal and Bacterial Type Strains, Phase II (KMG-II): from individual species to whole genera.</title>
        <authorList>
            <person name="Goeker M."/>
        </authorList>
    </citation>
    <scope>NUCLEOTIDE SEQUENCE [LARGE SCALE GENOMIC DNA]</scope>
    <source>
        <strain evidence="1 2">DSM 24789</strain>
    </source>
</reference>
<evidence type="ECO:0000313" key="2">
    <source>
        <dbReference type="Proteomes" id="UP000320773"/>
    </source>
</evidence>
<gene>
    <name evidence="1" type="ORF">BC670_1746</name>
</gene>
<accession>A0A543G418</accession>
<dbReference type="EMBL" id="VFPJ01000001">
    <property type="protein sequence ID" value="TQM40832.1"/>
    <property type="molecule type" value="Genomic_DNA"/>
</dbReference>
<protein>
    <submittedName>
        <fullName evidence="1">Uncharacterized protein</fullName>
    </submittedName>
</protein>
<dbReference type="Proteomes" id="UP000320773">
    <property type="component" value="Unassembled WGS sequence"/>
</dbReference>
<comment type="caution">
    <text evidence="1">The sequence shown here is derived from an EMBL/GenBank/DDBJ whole genome shotgun (WGS) entry which is preliminary data.</text>
</comment>
<sequence length="30" mass="3749">MRSYFLEKMFNNFSKKEAIDWTVLYVYLVL</sequence>
<evidence type="ECO:0000313" key="1">
    <source>
        <dbReference type="EMBL" id="TQM40832.1"/>
    </source>
</evidence>